<dbReference type="InterPro" id="IPR001789">
    <property type="entry name" value="Sig_transdc_resp-reg_receiver"/>
</dbReference>
<evidence type="ECO:0000256" key="1">
    <source>
        <dbReference type="ARBA" id="ARBA00022553"/>
    </source>
</evidence>
<evidence type="ECO:0000259" key="3">
    <source>
        <dbReference type="PROSITE" id="PS50110"/>
    </source>
</evidence>
<sequence length="146" mass="15742">MGKTGRAPSSASQTPDIGHVLVVEDDAVLSLAIEAALRDAGARRVEICQTTEAALEALRRSRPDVVVLDVQLADRDDGWAIAELIDSVGPQPPRIVFSTGAPDRIPPQVAELGTVLEKPYDPRDLVRAVAAPRRRGLLDRLRRPIA</sequence>
<protein>
    <submittedName>
        <fullName evidence="4">Response regulator</fullName>
    </submittedName>
</protein>
<feature type="modified residue" description="4-aspartylphosphate" evidence="2">
    <location>
        <position position="69"/>
    </location>
</feature>
<evidence type="ECO:0000256" key="2">
    <source>
        <dbReference type="PROSITE-ProRule" id="PRU00169"/>
    </source>
</evidence>
<dbReference type="SMART" id="SM00448">
    <property type="entry name" value="REC"/>
    <property type="match status" value="1"/>
</dbReference>
<gene>
    <name evidence="4" type="ORF">GRI72_12450</name>
</gene>
<reference evidence="4 5" key="1">
    <citation type="submission" date="2019-12" db="EMBL/GenBank/DDBJ databases">
        <title>Genomic-based taxomic classification of the family Erythrobacteraceae.</title>
        <authorList>
            <person name="Xu L."/>
        </authorList>
    </citation>
    <scope>NUCLEOTIDE SEQUENCE [LARGE SCALE GENOMIC DNA]</scope>
    <source>
        <strain evidence="4 5">H32</strain>
    </source>
</reference>
<organism evidence="4 5">
    <name type="scientific">Pelagerythrobacter marinus</name>
    <dbReference type="NCBI Taxonomy" id="538382"/>
    <lineage>
        <taxon>Bacteria</taxon>
        <taxon>Pseudomonadati</taxon>
        <taxon>Pseudomonadota</taxon>
        <taxon>Alphaproteobacteria</taxon>
        <taxon>Sphingomonadales</taxon>
        <taxon>Erythrobacteraceae</taxon>
        <taxon>Pelagerythrobacter</taxon>
    </lineage>
</organism>
<name>A0ABW9UXU1_9SPHN</name>
<evidence type="ECO:0000313" key="5">
    <source>
        <dbReference type="Proteomes" id="UP000444401"/>
    </source>
</evidence>
<keyword evidence="5" id="KW-1185">Reference proteome</keyword>
<dbReference type="PROSITE" id="PS50110">
    <property type="entry name" value="RESPONSE_REGULATORY"/>
    <property type="match status" value="1"/>
</dbReference>
<dbReference type="SUPFAM" id="SSF52172">
    <property type="entry name" value="CheY-like"/>
    <property type="match status" value="1"/>
</dbReference>
<dbReference type="RefSeq" id="WP_160734256.1">
    <property type="nucleotide sequence ID" value="NZ_WTYO01000006.1"/>
</dbReference>
<evidence type="ECO:0000313" key="4">
    <source>
        <dbReference type="EMBL" id="MXO69631.1"/>
    </source>
</evidence>
<accession>A0ABW9UXU1</accession>
<dbReference type="PANTHER" id="PTHR44591">
    <property type="entry name" value="STRESS RESPONSE REGULATOR PROTEIN 1"/>
    <property type="match status" value="1"/>
</dbReference>
<dbReference type="Gene3D" id="3.40.50.2300">
    <property type="match status" value="1"/>
</dbReference>
<dbReference type="Pfam" id="PF00072">
    <property type="entry name" value="Response_reg"/>
    <property type="match status" value="1"/>
</dbReference>
<feature type="domain" description="Response regulatory" evidence="3">
    <location>
        <begin position="19"/>
        <end position="133"/>
    </location>
</feature>
<keyword evidence="1 2" id="KW-0597">Phosphoprotein</keyword>
<dbReference type="Proteomes" id="UP000444401">
    <property type="component" value="Unassembled WGS sequence"/>
</dbReference>
<proteinExistence type="predicted"/>
<dbReference type="EMBL" id="WTYO01000006">
    <property type="protein sequence ID" value="MXO69631.1"/>
    <property type="molecule type" value="Genomic_DNA"/>
</dbReference>
<dbReference type="InterPro" id="IPR011006">
    <property type="entry name" value="CheY-like_superfamily"/>
</dbReference>
<dbReference type="InterPro" id="IPR050595">
    <property type="entry name" value="Bact_response_regulator"/>
</dbReference>
<comment type="caution">
    <text evidence="4">The sequence shown here is derived from an EMBL/GenBank/DDBJ whole genome shotgun (WGS) entry which is preliminary data.</text>
</comment>
<dbReference type="PANTHER" id="PTHR44591:SF3">
    <property type="entry name" value="RESPONSE REGULATORY DOMAIN-CONTAINING PROTEIN"/>
    <property type="match status" value="1"/>
</dbReference>